<feature type="domain" description="MAGE" evidence="2">
    <location>
        <begin position="20"/>
        <end position="245"/>
    </location>
</feature>
<dbReference type="Proteomes" id="UP000054477">
    <property type="component" value="Unassembled WGS sequence"/>
</dbReference>
<name>A0A0C9WLA8_9AGAR</name>
<dbReference type="STRING" id="1095629.A0A0C9WLA8"/>
<feature type="compositionally biased region" description="Basic residues" evidence="1">
    <location>
        <begin position="236"/>
        <end position="246"/>
    </location>
</feature>
<dbReference type="Pfam" id="PF01454">
    <property type="entry name" value="MAGE"/>
    <property type="match status" value="1"/>
</dbReference>
<dbReference type="AlphaFoldDB" id="A0A0C9WLA8"/>
<reference evidence="3 4" key="1">
    <citation type="submission" date="2014-04" db="EMBL/GenBank/DDBJ databases">
        <authorList>
            <consortium name="DOE Joint Genome Institute"/>
            <person name="Kuo A."/>
            <person name="Kohler A."/>
            <person name="Nagy L.G."/>
            <person name="Floudas D."/>
            <person name="Copeland A."/>
            <person name="Barry K.W."/>
            <person name="Cichocki N."/>
            <person name="Veneault-Fourrey C."/>
            <person name="LaButti K."/>
            <person name="Lindquist E.A."/>
            <person name="Lipzen A."/>
            <person name="Lundell T."/>
            <person name="Morin E."/>
            <person name="Murat C."/>
            <person name="Sun H."/>
            <person name="Tunlid A."/>
            <person name="Henrissat B."/>
            <person name="Grigoriev I.V."/>
            <person name="Hibbett D.S."/>
            <person name="Martin F."/>
            <person name="Nordberg H.P."/>
            <person name="Cantor M.N."/>
            <person name="Hua S.X."/>
        </authorList>
    </citation>
    <scope>NUCLEOTIDE SEQUENCE [LARGE SCALE GENOMIC DNA]</scope>
    <source>
        <strain evidence="3 4">LaAM-08-1</strain>
    </source>
</reference>
<dbReference type="InterPro" id="IPR041899">
    <property type="entry name" value="MAGE_WH2"/>
</dbReference>
<feature type="region of interest" description="Disordered" evidence="1">
    <location>
        <begin position="119"/>
        <end position="148"/>
    </location>
</feature>
<dbReference type="InterPro" id="IPR041898">
    <property type="entry name" value="MAGE_WH1"/>
</dbReference>
<evidence type="ECO:0000256" key="1">
    <source>
        <dbReference type="SAM" id="MobiDB-lite"/>
    </source>
</evidence>
<evidence type="ECO:0000259" key="2">
    <source>
        <dbReference type="SMART" id="SM01373"/>
    </source>
</evidence>
<dbReference type="EMBL" id="KN839276">
    <property type="protein sequence ID" value="KIJ90130.1"/>
    <property type="molecule type" value="Genomic_DNA"/>
</dbReference>
<keyword evidence="4" id="KW-1185">Reference proteome</keyword>
<dbReference type="Gene3D" id="1.10.10.1200">
    <property type="entry name" value="MAGE homology domain, winged helix WH1 motif"/>
    <property type="match status" value="1"/>
</dbReference>
<dbReference type="SMART" id="SM01373">
    <property type="entry name" value="MAGE"/>
    <property type="match status" value="1"/>
</dbReference>
<dbReference type="OrthoDB" id="205198at2759"/>
<organism evidence="3 4">
    <name type="scientific">Laccaria amethystina LaAM-08-1</name>
    <dbReference type="NCBI Taxonomy" id="1095629"/>
    <lineage>
        <taxon>Eukaryota</taxon>
        <taxon>Fungi</taxon>
        <taxon>Dikarya</taxon>
        <taxon>Basidiomycota</taxon>
        <taxon>Agaricomycotina</taxon>
        <taxon>Agaricomycetes</taxon>
        <taxon>Agaricomycetidae</taxon>
        <taxon>Agaricales</taxon>
        <taxon>Agaricineae</taxon>
        <taxon>Hydnangiaceae</taxon>
        <taxon>Laccaria</taxon>
    </lineage>
</organism>
<evidence type="ECO:0000313" key="3">
    <source>
        <dbReference type="EMBL" id="KIJ90130.1"/>
    </source>
</evidence>
<dbReference type="HOGENOM" id="CLU_027982_0_1_1"/>
<reference evidence="4" key="2">
    <citation type="submission" date="2015-01" db="EMBL/GenBank/DDBJ databases">
        <title>Evolutionary Origins and Diversification of the Mycorrhizal Mutualists.</title>
        <authorList>
            <consortium name="DOE Joint Genome Institute"/>
            <consortium name="Mycorrhizal Genomics Consortium"/>
            <person name="Kohler A."/>
            <person name="Kuo A."/>
            <person name="Nagy L.G."/>
            <person name="Floudas D."/>
            <person name="Copeland A."/>
            <person name="Barry K.W."/>
            <person name="Cichocki N."/>
            <person name="Veneault-Fourrey C."/>
            <person name="LaButti K."/>
            <person name="Lindquist E.A."/>
            <person name="Lipzen A."/>
            <person name="Lundell T."/>
            <person name="Morin E."/>
            <person name="Murat C."/>
            <person name="Riley R."/>
            <person name="Ohm R."/>
            <person name="Sun H."/>
            <person name="Tunlid A."/>
            <person name="Henrissat B."/>
            <person name="Grigoriev I.V."/>
            <person name="Hibbett D.S."/>
            <person name="Martin F."/>
        </authorList>
    </citation>
    <scope>NUCLEOTIDE SEQUENCE [LARGE SCALE GENOMIC DNA]</scope>
    <source>
        <strain evidence="4">LaAM-08-1</strain>
    </source>
</reference>
<accession>A0A0C9WLA8</accession>
<gene>
    <name evidence="3" type="ORF">K443DRAFT_686945</name>
</gene>
<dbReference type="InterPro" id="IPR002190">
    <property type="entry name" value="MHD_dom"/>
</dbReference>
<protein>
    <recommendedName>
        <fullName evidence="2">MAGE domain-containing protein</fullName>
    </recommendedName>
</protein>
<evidence type="ECO:0000313" key="4">
    <source>
        <dbReference type="Proteomes" id="UP000054477"/>
    </source>
</evidence>
<dbReference type="Gene3D" id="1.10.10.1210">
    <property type="entry name" value="MAGE homology domain, winged helix WH2 motif"/>
    <property type="match status" value="1"/>
</dbReference>
<sequence length="260" mass="28849">MDVDSGDNGDSDLGRKANDLSLALFCEHKRTPLRRDDITKKVLGANASLAFNGVFLAAQEKLRKVFGRELVEIPSRAGLDQDNNTNALGSKTYTLRSCLHPFIVEQAALTDEQILEQEHADTSFDDSDDEDDNGADDDERRPRPYGSLISWSTTDQLGPLGILYVILALIIVSGRVRTDVDLRTQLKRLRLLSTAGRSPVHFTTSSTHRSMSLDAYLTHLQQKGFADRQQVGDHAAKKKGAGKRIRATQAEDVEEGRTWE</sequence>
<feature type="region of interest" description="Disordered" evidence="1">
    <location>
        <begin position="227"/>
        <end position="260"/>
    </location>
</feature>
<feature type="compositionally biased region" description="Acidic residues" evidence="1">
    <location>
        <begin position="123"/>
        <end position="137"/>
    </location>
</feature>
<proteinExistence type="predicted"/>